<comment type="caution">
    <text evidence="1">The sequence shown here is derived from an EMBL/GenBank/DDBJ whole genome shotgun (WGS) entry which is preliminary data.</text>
</comment>
<protein>
    <submittedName>
        <fullName evidence="1">16045_t:CDS:1</fullName>
    </submittedName>
</protein>
<evidence type="ECO:0000313" key="2">
    <source>
        <dbReference type="Proteomes" id="UP000789525"/>
    </source>
</evidence>
<dbReference type="EMBL" id="CAJVPT010002740">
    <property type="protein sequence ID" value="CAG8486657.1"/>
    <property type="molecule type" value="Genomic_DNA"/>
</dbReference>
<sequence length="136" mass="15522">MTKIPDEIEKSSICLLDILFIDACYALFLHEIIKFDLSFGIEESAIGINDTANSYTNQLSGILKMNLQIELVNIRLMMFKEQWSSKAKQYLNLAVNTPDFNKENSLDKEKRLAKALDINEIDLPIIRLLSGHFGIK</sequence>
<accession>A0ACA9KQE0</accession>
<name>A0ACA9KQE0_9GLOM</name>
<gene>
    <name evidence="1" type="ORF">ACOLOM_LOCUS2212</name>
</gene>
<reference evidence="1" key="1">
    <citation type="submission" date="2021-06" db="EMBL/GenBank/DDBJ databases">
        <authorList>
            <person name="Kallberg Y."/>
            <person name="Tangrot J."/>
            <person name="Rosling A."/>
        </authorList>
    </citation>
    <scope>NUCLEOTIDE SEQUENCE</scope>
    <source>
        <strain evidence="1">CL356</strain>
    </source>
</reference>
<dbReference type="Proteomes" id="UP000789525">
    <property type="component" value="Unassembled WGS sequence"/>
</dbReference>
<evidence type="ECO:0000313" key="1">
    <source>
        <dbReference type="EMBL" id="CAG8486657.1"/>
    </source>
</evidence>
<organism evidence="1 2">
    <name type="scientific">Acaulospora colombiana</name>
    <dbReference type="NCBI Taxonomy" id="27376"/>
    <lineage>
        <taxon>Eukaryota</taxon>
        <taxon>Fungi</taxon>
        <taxon>Fungi incertae sedis</taxon>
        <taxon>Mucoromycota</taxon>
        <taxon>Glomeromycotina</taxon>
        <taxon>Glomeromycetes</taxon>
        <taxon>Diversisporales</taxon>
        <taxon>Acaulosporaceae</taxon>
        <taxon>Acaulospora</taxon>
    </lineage>
</organism>
<keyword evidence="2" id="KW-1185">Reference proteome</keyword>
<proteinExistence type="predicted"/>